<dbReference type="InterPro" id="IPR002347">
    <property type="entry name" value="SDR_fam"/>
</dbReference>
<dbReference type="Gene3D" id="3.40.50.720">
    <property type="entry name" value="NAD(P)-binding Rossmann-like Domain"/>
    <property type="match status" value="1"/>
</dbReference>
<protein>
    <submittedName>
        <fullName evidence="1">SDR family NAD(P)-dependent oxidoreductase</fullName>
    </submittedName>
</protein>
<accession>A0ABZ0U0N1</accession>
<organism evidence="1 2">
    <name type="scientific">Mucilaginibacter sabulilitoris</name>
    <dbReference type="NCBI Taxonomy" id="1173583"/>
    <lineage>
        <taxon>Bacteria</taxon>
        <taxon>Pseudomonadati</taxon>
        <taxon>Bacteroidota</taxon>
        <taxon>Sphingobacteriia</taxon>
        <taxon>Sphingobacteriales</taxon>
        <taxon>Sphingobacteriaceae</taxon>
        <taxon>Mucilaginibacter</taxon>
    </lineage>
</organism>
<keyword evidence="2" id="KW-1185">Reference proteome</keyword>
<gene>
    <name evidence="1" type="ORF">SNE25_15570</name>
</gene>
<dbReference type="InterPro" id="IPR036291">
    <property type="entry name" value="NAD(P)-bd_dom_sf"/>
</dbReference>
<dbReference type="InterPro" id="IPR003560">
    <property type="entry name" value="DHB_DH"/>
</dbReference>
<sequence length="281" mass="30733">MSKTIIVTGATSSYGRAIIQTLADEGHGVVAIVDPLNELNMAAAKELRQTANVELVEVDIRNDASVKLGLSSILKRYGHIDVLISNEGPIKIGLAENTSIEQYEETFNVNVYGVLRVFRSVLPTMRKNRCGLLINVNSGVCYFAAPFITALSMAKAGLEMLIDGILSEVQRFGIENVSVWTGYYPAEVLSNLEKIEDISIYDEGGLCDEQAKLKNKILEGNKQGKVHSQSVAALVLELINMSNGTRPRRCSLNPHLAEAESRYANAKRLGAEGWDETYGVK</sequence>
<dbReference type="PANTHER" id="PTHR43976:SF9">
    <property type="entry name" value="OXIDOREDUCTASE"/>
    <property type="match status" value="1"/>
</dbReference>
<dbReference type="Pfam" id="PF00106">
    <property type="entry name" value="adh_short"/>
    <property type="match status" value="1"/>
</dbReference>
<dbReference type="Proteomes" id="UP001324380">
    <property type="component" value="Chromosome"/>
</dbReference>
<reference evidence="1 2" key="1">
    <citation type="submission" date="2023-11" db="EMBL/GenBank/DDBJ databases">
        <title>Analysis of the Genomes of Mucilaginibacter gossypii cycad 4 and M. sabulilitoris SNA2: microbes with the potential for plant growth promotion.</title>
        <authorList>
            <person name="Hirsch A.M."/>
            <person name="Humm E."/>
            <person name="Rubbi M."/>
            <person name="Del Vecchio G."/>
            <person name="Ha S.M."/>
            <person name="Pellegrini M."/>
            <person name="Gunsalus R.P."/>
        </authorList>
    </citation>
    <scope>NUCLEOTIDE SEQUENCE [LARGE SCALE GENOMIC DNA]</scope>
    <source>
        <strain evidence="1 2">SNA2</strain>
    </source>
</reference>
<dbReference type="SUPFAM" id="SSF51735">
    <property type="entry name" value="NAD(P)-binding Rossmann-fold domains"/>
    <property type="match status" value="1"/>
</dbReference>
<dbReference type="EMBL" id="CP139558">
    <property type="protein sequence ID" value="WPU96940.1"/>
    <property type="molecule type" value="Genomic_DNA"/>
</dbReference>
<dbReference type="RefSeq" id="WP_321566026.1">
    <property type="nucleotide sequence ID" value="NZ_CP139558.1"/>
</dbReference>
<evidence type="ECO:0000313" key="2">
    <source>
        <dbReference type="Proteomes" id="UP001324380"/>
    </source>
</evidence>
<name>A0ABZ0U0N1_9SPHI</name>
<dbReference type="InterPro" id="IPR051911">
    <property type="entry name" value="SDR_oxidoreductase"/>
</dbReference>
<evidence type="ECO:0000313" key="1">
    <source>
        <dbReference type="EMBL" id="WPU96940.1"/>
    </source>
</evidence>
<dbReference type="PRINTS" id="PR01397">
    <property type="entry name" value="DHBDHDRGNASE"/>
</dbReference>
<dbReference type="PANTHER" id="PTHR43976">
    <property type="entry name" value="SHORT CHAIN DEHYDROGENASE"/>
    <property type="match status" value="1"/>
</dbReference>
<proteinExistence type="predicted"/>